<sequence>MNTLNHRILQCHRECTEEKQKLERYAMDVHRRTHDYDDLIQTFLSMLSDQGLLDDLLVQLIQQQ</sequence>
<dbReference type="Proteomes" id="UP000194236">
    <property type="component" value="Unassembled WGS sequence"/>
</dbReference>
<accession>A0A1Y3ALZ5</accession>
<dbReference type="Gene3D" id="1.20.58.860">
    <property type="match status" value="1"/>
</dbReference>
<reference evidence="2 3" key="1">
    <citation type="submission" date="2017-03" db="EMBL/GenBank/DDBJ databases">
        <title>Genome Survey of Euroglyphus maynei.</title>
        <authorList>
            <person name="Arlian L.G."/>
            <person name="Morgan M.S."/>
            <person name="Rider S.D."/>
        </authorList>
    </citation>
    <scope>NUCLEOTIDE SEQUENCE [LARGE SCALE GENOMIC DNA]</scope>
    <source>
        <strain evidence="2">Arlian Lab</strain>
        <tissue evidence="2">Whole body</tissue>
    </source>
</reference>
<evidence type="ECO:0000259" key="1">
    <source>
        <dbReference type="Pfam" id="PF18031"/>
    </source>
</evidence>
<dbReference type="InterPro" id="IPR041507">
    <property type="entry name" value="UCH_C"/>
</dbReference>
<name>A0A1Y3ALZ5_EURMA</name>
<proteinExistence type="predicted"/>
<organism evidence="2 3">
    <name type="scientific">Euroglyphus maynei</name>
    <name type="common">Mayne's house dust mite</name>
    <dbReference type="NCBI Taxonomy" id="6958"/>
    <lineage>
        <taxon>Eukaryota</taxon>
        <taxon>Metazoa</taxon>
        <taxon>Ecdysozoa</taxon>
        <taxon>Arthropoda</taxon>
        <taxon>Chelicerata</taxon>
        <taxon>Arachnida</taxon>
        <taxon>Acari</taxon>
        <taxon>Acariformes</taxon>
        <taxon>Sarcoptiformes</taxon>
        <taxon>Astigmata</taxon>
        <taxon>Psoroptidia</taxon>
        <taxon>Analgoidea</taxon>
        <taxon>Pyroglyphidae</taxon>
        <taxon>Pyroglyphinae</taxon>
        <taxon>Euroglyphus</taxon>
    </lineage>
</organism>
<dbReference type="EMBL" id="MUJZ01070325">
    <property type="protein sequence ID" value="OTF69471.1"/>
    <property type="molecule type" value="Genomic_DNA"/>
</dbReference>
<dbReference type="AlphaFoldDB" id="A0A1Y3ALZ5"/>
<evidence type="ECO:0000313" key="3">
    <source>
        <dbReference type="Proteomes" id="UP000194236"/>
    </source>
</evidence>
<feature type="domain" description="UCH37-like C-terminal" evidence="1">
    <location>
        <begin position="10"/>
        <end position="53"/>
    </location>
</feature>
<gene>
    <name evidence="2" type="ORF">BLA29_013206</name>
</gene>
<dbReference type="Pfam" id="PF18031">
    <property type="entry name" value="UCH_C"/>
    <property type="match status" value="1"/>
</dbReference>
<keyword evidence="3" id="KW-1185">Reference proteome</keyword>
<evidence type="ECO:0000313" key="2">
    <source>
        <dbReference type="EMBL" id="OTF69471.1"/>
    </source>
</evidence>
<protein>
    <recommendedName>
        <fullName evidence="1">UCH37-like C-terminal domain-containing protein</fullName>
    </recommendedName>
</protein>
<comment type="caution">
    <text evidence="2">The sequence shown here is derived from an EMBL/GenBank/DDBJ whole genome shotgun (WGS) entry which is preliminary data.</text>
</comment>